<protein>
    <submittedName>
        <fullName evidence="6">Slc46a-3</fullName>
    </submittedName>
</protein>
<evidence type="ECO:0000313" key="6">
    <source>
        <dbReference type="EMBL" id="AKN21695.1"/>
    </source>
</evidence>
<organism evidence="6">
    <name type="scientific">Schmidtea mediterranea</name>
    <name type="common">Freshwater planarian flatworm</name>
    <dbReference type="NCBI Taxonomy" id="79327"/>
    <lineage>
        <taxon>Eukaryota</taxon>
        <taxon>Metazoa</taxon>
        <taxon>Spiralia</taxon>
        <taxon>Lophotrochozoa</taxon>
        <taxon>Platyhelminthes</taxon>
        <taxon>Rhabditophora</taxon>
        <taxon>Seriata</taxon>
        <taxon>Tricladida</taxon>
        <taxon>Continenticola</taxon>
        <taxon>Geoplanoidea</taxon>
        <taxon>Dugesiidae</taxon>
        <taxon>Schmidtea</taxon>
    </lineage>
</organism>
<keyword evidence="2 5" id="KW-0812">Transmembrane</keyword>
<dbReference type="InterPro" id="IPR011701">
    <property type="entry name" value="MFS"/>
</dbReference>
<dbReference type="PANTHER" id="PTHR23507">
    <property type="entry name" value="ZGC:174356"/>
    <property type="match status" value="1"/>
</dbReference>
<gene>
    <name evidence="6" type="primary">slc46a-3</name>
</gene>
<feature type="transmembrane region" description="Helical" evidence="5">
    <location>
        <begin position="316"/>
        <end position="341"/>
    </location>
</feature>
<evidence type="ECO:0000256" key="1">
    <source>
        <dbReference type="ARBA" id="ARBA00004141"/>
    </source>
</evidence>
<feature type="transmembrane region" description="Helical" evidence="5">
    <location>
        <begin position="228"/>
        <end position="250"/>
    </location>
</feature>
<dbReference type="GO" id="GO:0022857">
    <property type="term" value="F:transmembrane transporter activity"/>
    <property type="evidence" value="ECO:0007669"/>
    <property type="project" value="InterPro"/>
</dbReference>
<proteinExistence type="evidence at transcript level"/>
<feature type="transmembrane region" description="Helical" evidence="5">
    <location>
        <begin position="169"/>
        <end position="188"/>
    </location>
</feature>
<feature type="transmembrane region" description="Helical" evidence="5">
    <location>
        <begin position="450"/>
        <end position="472"/>
    </location>
</feature>
<dbReference type="Pfam" id="PF07690">
    <property type="entry name" value="MFS_1"/>
    <property type="match status" value="1"/>
</dbReference>
<feature type="transmembrane region" description="Helical" evidence="5">
    <location>
        <begin position="36"/>
        <end position="56"/>
    </location>
</feature>
<evidence type="ECO:0000256" key="2">
    <source>
        <dbReference type="ARBA" id="ARBA00022692"/>
    </source>
</evidence>
<feature type="transmembrane region" description="Helical" evidence="5">
    <location>
        <begin position="200"/>
        <end position="222"/>
    </location>
</feature>
<sequence length="483" mass="54130">MSTEYLVNEDQNKNSQKCYESTPVEYKTYKTNFRRFFGVEPLLLFYGFASLMQTTVMQQFIYYRVGIIYNITAPNQTLAFVCNRTSGSSDKDKTDKLQEINSHFLMLISLGSSIASILTAPFYSVFSDRYGRRLMFLIPGTGIFVKSVLELLAIYYLWPITTFIYMETFYGLTGAYNFVISLGFSYVADRSGHGTRTCRIAFVGIMIAIGAFVASLSSGYMITTYRYFVPFLASTVAAFLCLIYPLFLMMDSKPISDLSKVNMKPIMAVWKQLTSLATVHKKQSRNESILSILVLIIFAFYNVGEMSGVDLQTPYLMSYPICMTSIQIGLYGILNIVAINLGAGLSTAMLNRCFSDLVVIVLCLIFGMAFNLQMAFATSPLAAFIATGSNLLSFSAFPFFRGFLSKRTKSTEQGALFGGLVLIETVCGAITKVLMLYFYQKTLQTFNGLVFIFIGCFSLVAFILLIFTIPYSHVLDNRKKEKG</sequence>
<evidence type="ECO:0000256" key="5">
    <source>
        <dbReference type="SAM" id="Phobius"/>
    </source>
</evidence>
<evidence type="ECO:0000256" key="4">
    <source>
        <dbReference type="ARBA" id="ARBA00023136"/>
    </source>
</evidence>
<reference evidence="6" key="1">
    <citation type="journal article" date="2015" name="Elife">
        <title>Stem cells and fluid flow drive cyst formation in an invertebrate excretory organ.</title>
        <authorList>
            <person name="Thi-Kim Vu H."/>
            <person name="Rink J.C."/>
            <person name="McKinney S.A."/>
            <person name="McClain M."/>
            <person name="Lakshmanaperumal N."/>
            <person name="Alexander R."/>
            <person name="Sanchez Alvarado A."/>
        </authorList>
    </citation>
    <scope>NUCLEOTIDE SEQUENCE</scope>
</reference>
<dbReference type="GO" id="GO:0016020">
    <property type="term" value="C:membrane"/>
    <property type="evidence" value="ECO:0007669"/>
    <property type="project" value="UniProtKB-SubCell"/>
</dbReference>
<dbReference type="Gene3D" id="1.20.1250.20">
    <property type="entry name" value="MFS general substrate transporter like domains"/>
    <property type="match status" value="1"/>
</dbReference>
<evidence type="ECO:0000256" key="3">
    <source>
        <dbReference type="ARBA" id="ARBA00022989"/>
    </source>
</evidence>
<feature type="transmembrane region" description="Helical" evidence="5">
    <location>
        <begin position="135"/>
        <end position="157"/>
    </location>
</feature>
<feature type="transmembrane region" description="Helical" evidence="5">
    <location>
        <begin position="416"/>
        <end position="438"/>
    </location>
</feature>
<feature type="transmembrane region" description="Helical" evidence="5">
    <location>
        <begin position="382"/>
        <end position="404"/>
    </location>
</feature>
<keyword evidence="3 5" id="KW-1133">Transmembrane helix</keyword>
<feature type="transmembrane region" description="Helical" evidence="5">
    <location>
        <begin position="104"/>
        <end position="123"/>
    </location>
</feature>
<comment type="subcellular location">
    <subcellularLocation>
        <location evidence="1">Membrane</location>
        <topology evidence="1">Multi-pass membrane protein</topology>
    </subcellularLocation>
</comment>
<dbReference type="EMBL" id="KT163745">
    <property type="protein sequence ID" value="AKN21695.1"/>
    <property type="molecule type" value="mRNA"/>
</dbReference>
<name>A0A0H3YFD5_SCHMD</name>
<accession>A0A0H3YFD5</accession>
<dbReference type="SUPFAM" id="SSF103473">
    <property type="entry name" value="MFS general substrate transporter"/>
    <property type="match status" value="1"/>
</dbReference>
<feature type="transmembrane region" description="Helical" evidence="5">
    <location>
        <begin position="353"/>
        <end position="376"/>
    </location>
</feature>
<keyword evidence="4 5" id="KW-0472">Membrane</keyword>
<dbReference type="PANTHER" id="PTHR23507:SF1">
    <property type="entry name" value="FI18259P1-RELATED"/>
    <property type="match status" value="1"/>
</dbReference>
<feature type="transmembrane region" description="Helical" evidence="5">
    <location>
        <begin position="288"/>
        <end position="304"/>
    </location>
</feature>
<dbReference type="InterPro" id="IPR036259">
    <property type="entry name" value="MFS_trans_sf"/>
</dbReference>
<dbReference type="OrthoDB" id="6104307at2759"/>
<dbReference type="AlphaFoldDB" id="A0A0H3YFD5"/>